<name>A0A072NT34_SCHAZ</name>
<accession>A0A072NT34</accession>
<dbReference type="PATRIC" id="fig|1348973.3.peg.407"/>
<dbReference type="Proteomes" id="UP000027936">
    <property type="component" value="Unassembled WGS sequence"/>
</dbReference>
<sequence length="52" mass="5932">MPTYSLCKRIIERGTYNFNDMKKKLDAFLLADSISVDEYNELVGLMGVQQTA</sequence>
<dbReference type="EMBL" id="JJRY01000001">
    <property type="protein sequence ID" value="KEF40392.1"/>
    <property type="molecule type" value="Genomic_DNA"/>
</dbReference>
<evidence type="ECO:0000313" key="1">
    <source>
        <dbReference type="EMBL" id="KEF40392.1"/>
    </source>
</evidence>
<proteinExistence type="predicted"/>
<gene>
    <name evidence="1" type="ORF">M670_00418</name>
</gene>
<reference evidence="1 2" key="1">
    <citation type="submission" date="2014-04" db="EMBL/GenBank/DDBJ databases">
        <title>Draft genome sequence of Bacillus azotoformans MEV2011, a (co-) denitrifying strain unable to grow in the presence of oxygen.</title>
        <authorList>
            <person name="Nielsen M."/>
            <person name="Schreiber L."/>
            <person name="Finster K."/>
            <person name="Schramm A."/>
        </authorList>
    </citation>
    <scope>NUCLEOTIDE SEQUENCE [LARGE SCALE GENOMIC DNA]</scope>
    <source>
        <strain evidence="1 2">MEV2011</strain>
    </source>
</reference>
<dbReference type="RefSeq" id="WP_202594755.1">
    <property type="nucleotide sequence ID" value="NZ_JJRY01000001.1"/>
</dbReference>
<evidence type="ECO:0000313" key="2">
    <source>
        <dbReference type="Proteomes" id="UP000027936"/>
    </source>
</evidence>
<organism evidence="1 2">
    <name type="scientific">Schinkia azotoformans MEV2011</name>
    <dbReference type="NCBI Taxonomy" id="1348973"/>
    <lineage>
        <taxon>Bacteria</taxon>
        <taxon>Bacillati</taxon>
        <taxon>Bacillota</taxon>
        <taxon>Bacilli</taxon>
        <taxon>Bacillales</taxon>
        <taxon>Bacillaceae</taxon>
        <taxon>Calidifontibacillus/Schinkia group</taxon>
        <taxon>Schinkia</taxon>
    </lineage>
</organism>
<evidence type="ECO:0008006" key="3">
    <source>
        <dbReference type="Google" id="ProtNLM"/>
    </source>
</evidence>
<dbReference type="AlphaFoldDB" id="A0A072NT34"/>
<protein>
    <recommendedName>
        <fullName evidence="3">XkdX family protein</fullName>
    </recommendedName>
</protein>
<comment type="caution">
    <text evidence="1">The sequence shown here is derived from an EMBL/GenBank/DDBJ whole genome shotgun (WGS) entry which is preliminary data.</text>
</comment>